<dbReference type="OrthoDB" id="4774400at2"/>
<accession>A0A239MEL4</accession>
<feature type="region of interest" description="Disordered" evidence="1">
    <location>
        <begin position="1"/>
        <end position="31"/>
    </location>
</feature>
<feature type="compositionally biased region" description="Basic and acidic residues" evidence="1">
    <location>
        <begin position="19"/>
        <end position="31"/>
    </location>
</feature>
<dbReference type="EMBL" id="FZOW01000017">
    <property type="protein sequence ID" value="SNT40940.1"/>
    <property type="molecule type" value="Genomic_DNA"/>
</dbReference>
<evidence type="ECO:0000313" key="3">
    <source>
        <dbReference type="Proteomes" id="UP000198327"/>
    </source>
</evidence>
<reference evidence="3" key="1">
    <citation type="submission" date="2017-06" db="EMBL/GenBank/DDBJ databases">
        <authorList>
            <person name="Varghese N."/>
            <person name="Submissions S."/>
        </authorList>
    </citation>
    <scope>NUCLEOTIDE SEQUENCE [LARGE SCALE GENOMIC DNA]</scope>
    <source>
        <strain evidence="3">JCM 23211</strain>
    </source>
</reference>
<dbReference type="Proteomes" id="UP000198327">
    <property type="component" value="Unassembled WGS sequence"/>
</dbReference>
<sequence length="90" mass="10259">MTGRDKSGDRGHTAALRAARREVARTHHPDLGGDPDTYIRLLAELECRHISTPGTATVHGASRRTLRHAAWRRTIDAVRRRIQRRYIELP</sequence>
<evidence type="ECO:0000256" key="1">
    <source>
        <dbReference type="SAM" id="MobiDB-lite"/>
    </source>
</evidence>
<protein>
    <submittedName>
        <fullName evidence="2">Uncharacterized protein</fullName>
    </submittedName>
</protein>
<gene>
    <name evidence="2" type="ORF">SAMN05421642_117107</name>
</gene>
<organism evidence="2 3">
    <name type="scientific">Rhodococcoides kyotonense</name>
    <dbReference type="NCBI Taxonomy" id="398843"/>
    <lineage>
        <taxon>Bacteria</taxon>
        <taxon>Bacillati</taxon>
        <taxon>Actinomycetota</taxon>
        <taxon>Actinomycetes</taxon>
        <taxon>Mycobacteriales</taxon>
        <taxon>Nocardiaceae</taxon>
        <taxon>Rhodococcoides</taxon>
    </lineage>
</organism>
<dbReference type="AlphaFoldDB" id="A0A239MEL4"/>
<keyword evidence="3" id="KW-1185">Reference proteome</keyword>
<dbReference type="RefSeq" id="WP_089250919.1">
    <property type="nucleotide sequence ID" value="NZ_FZOW01000017.1"/>
</dbReference>
<evidence type="ECO:0000313" key="2">
    <source>
        <dbReference type="EMBL" id="SNT40940.1"/>
    </source>
</evidence>
<feature type="compositionally biased region" description="Basic and acidic residues" evidence="1">
    <location>
        <begin position="1"/>
        <end position="12"/>
    </location>
</feature>
<proteinExistence type="predicted"/>
<name>A0A239MEL4_9NOCA</name>